<organism evidence="11 12">
    <name type="scientific">Tetrapyrgos nigripes</name>
    <dbReference type="NCBI Taxonomy" id="182062"/>
    <lineage>
        <taxon>Eukaryota</taxon>
        <taxon>Fungi</taxon>
        <taxon>Dikarya</taxon>
        <taxon>Basidiomycota</taxon>
        <taxon>Agaricomycotina</taxon>
        <taxon>Agaricomycetes</taxon>
        <taxon>Agaricomycetidae</taxon>
        <taxon>Agaricales</taxon>
        <taxon>Marasmiineae</taxon>
        <taxon>Marasmiaceae</taxon>
        <taxon>Tetrapyrgos</taxon>
    </lineage>
</organism>
<dbReference type="AlphaFoldDB" id="A0A8H5CIF0"/>
<sequence>MLRPALRAVRRSHPARSSRFASSSSSGASNAQVEAAQKKAQEALASAQQTAGRVLDGAKKVAGPLGERVGSMLGSYRQPITYNLSVFREICKYIYRTEKLSPPSVATVRSAYETMWARAINRDFWSGAVRSGDIARIGVYAVEAYGIFKIGEILGRRSLVGYNVN</sequence>
<evidence type="ECO:0000313" key="11">
    <source>
        <dbReference type="EMBL" id="KAF5341348.1"/>
    </source>
</evidence>
<keyword evidence="4" id="KW-0138">CF(0)</keyword>
<keyword evidence="9" id="KW-0066">ATP synthesis</keyword>
<gene>
    <name evidence="11" type="ORF">D9758_016807</name>
</gene>
<evidence type="ECO:0000256" key="4">
    <source>
        <dbReference type="ARBA" id="ARBA00022547"/>
    </source>
</evidence>
<evidence type="ECO:0000256" key="5">
    <source>
        <dbReference type="ARBA" id="ARBA00022781"/>
    </source>
</evidence>
<accession>A0A8H5CIF0</accession>
<dbReference type="GO" id="GO:0031966">
    <property type="term" value="C:mitochondrial membrane"/>
    <property type="evidence" value="ECO:0007669"/>
    <property type="project" value="UniProtKB-SubCell"/>
</dbReference>
<reference evidence="11 12" key="1">
    <citation type="journal article" date="2020" name="ISME J.">
        <title>Uncovering the hidden diversity of litter-decomposition mechanisms in mushroom-forming fungi.</title>
        <authorList>
            <person name="Floudas D."/>
            <person name="Bentzer J."/>
            <person name="Ahren D."/>
            <person name="Johansson T."/>
            <person name="Persson P."/>
            <person name="Tunlid A."/>
        </authorList>
    </citation>
    <scope>NUCLEOTIDE SEQUENCE [LARGE SCALE GENOMIC DNA]</scope>
    <source>
        <strain evidence="11 12">CBS 291.85</strain>
    </source>
</reference>
<feature type="region of interest" description="Disordered" evidence="10">
    <location>
        <begin position="1"/>
        <end position="35"/>
    </location>
</feature>
<evidence type="ECO:0000256" key="7">
    <source>
        <dbReference type="ARBA" id="ARBA00023128"/>
    </source>
</evidence>
<evidence type="ECO:0000256" key="1">
    <source>
        <dbReference type="ARBA" id="ARBA00004325"/>
    </source>
</evidence>
<dbReference type="Pfam" id="PF04718">
    <property type="entry name" value="ATP-synt_G"/>
    <property type="match status" value="1"/>
</dbReference>
<keyword evidence="7" id="KW-0496">Mitochondrion</keyword>
<keyword evidence="5" id="KW-0375">Hydrogen ion transport</keyword>
<protein>
    <submittedName>
        <fullName evidence="11">Uncharacterized protein</fullName>
    </submittedName>
</protein>
<dbReference type="Proteomes" id="UP000559256">
    <property type="component" value="Unassembled WGS sequence"/>
</dbReference>
<comment type="caution">
    <text evidence="11">The sequence shown here is derived from an EMBL/GenBank/DDBJ whole genome shotgun (WGS) entry which is preliminary data.</text>
</comment>
<evidence type="ECO:0000256" key="6">
    <source>
        <dbReference type="ARBA" id="ARBA00023065"/>
    </source>
</evidence>
<keyword evidence="6" id="KW-0406">Ion transport</keyword>
<comment type="similarity">
    <text evidence="2">Belongs to the ATPase g subunit family.</text>
</comment>
<dbReference type="OrthoDB" id="437at2759"/>
<evidence type="ECO:0000256" key="8">
    <source>
        <dbReference type="ARBA" id="ARBA00023136"/>
    </source>
</evidence>
<dbReference type="GO" id="GO:0015078">
    <property type="term" value="F:proton transmembrane transporter activity"/>
    <property type="evidence" value="ECO:0007669"/>
    <property type="project" value="InterPro"/>
</dbReference>
<keyword evidence="3" id="KW-0813">Transport</keyword>
<keyword evidence="12" id="KW-1185">Reference proteome</keyword>
<evidence type="ECO:0000256" key="3">
    <source>
        <dbReference type="ARBA" id="ARBA00022448"/>
    </source>
</evidence>
<dbReference type="GO" id="GO:0045259">
    <property type="term" value="C:proton-transporting ATP synthase complex"/>
    <property type="evidence" value="ECO:0007669"/>
    <property type="project" value="UniProtKB-KW"/>
</dbReference>
<name>A0A8H5CIF0_9AGAR</name>
<dbReference type="GO" id="GO:0015986">
    <property type="term" value="P:proton motive force-driven ATP synthesis"/>
    <property type="evidence" value="ECO:0007669"/>
    <property type="project" value="InterPro"/>
</dbReference>
<proteinExistence type="inferred from homology"/>
<feature type="compositionally biased region" description="Low complexity" evidence="10">
    <location>
        <begin position="17"/>
        <end position="35"/>
    </location>
</feature>
<keyword evidence="8" id="KW-0472">Membrane</keyword>
<dbReference type="EMBL" id="JAACJM010000166">
    <property type="protein sequence ID" value="KAF5341348.1"/>
    <property type="molecule type" value="Genomic_DNA"/>
</dbReference>
<evidence type="ECO:0000256" key="10">
    <source>
        <dbReference type="SAM" id="MobiDB-lite"/>
    </source>
</evidence>
<evidence type="ECO:0000313" key="12">
    <source>
        <dbReference type="Proteomes" id="UP000559256"/>
    </source>
</evidence>
<evidence type="ECO:0000256" key="2">
    <source>
        <dbReference type="ARBA" id="ARBA00005699"/>
    </source>
</evidence>
<dbReference type="InterPro" id="IPR006808">
    <property type="entry name" value="ATP_synth_F0_gsu_mt"/>
</dbReference>
<comment type="subcellular location">
    <subcellularLocation>
        <location evidence="1">Mitochondrion membrane</location>
    </subcellularLocation>
</comment>
<evidence type="ECO:0000256" key="9">
    <source>
        <dbReference type="ARBA" id="ARBA00023310"/>
    </source>
</evidence>